<dbReference type="EMBL" id="CACSIO010000045">
    <property type="protein sequence ID" value="CAA0123068.1"/>
    <property type="molecule type" value="Genomic_DNA"/>
</dbReference>
<feature type="chain" id="PRO_5024852585" description="Lysozyme inhibitor LprI N-terminal domain-containing protein" evidence="1">
    <location>
        <begin position="21"/>
        <end position="133"/>
    </location>
</feature>
<dbReference type="AlphaFoldDB" id="A0A5S9QX04"/>
<dbReference type="Proteomes" id="UP000441399">
    <property type="component" value="Unassembled WGS sequence"/>
</dbReference>
<evidence type="ECO:0000313" key="3">
    <source>
        <dbReference type="Proteomes" id="UP000441399"/>
    </source>
</evidence>
<evidence type="ECO:0000313" key="2">
    <source>
        <dbReference type="EMBL" id="CAA0123068.1"/>
    </source>
</evidence>
<organism evidence="2 3">
    <name type="scientific">BD1-7 clade bacterium</name>
    <dbReference type="NCBI Taxonomy" id="2029982"/>
    <lineage>
        <taxon>Bacteria</taxon>
        <taxon>Pseudomonadati</taxon>
        <taxon>Pseudomonadota</taxon>
        <taxon>Gammaproteobacteria</taxon>
        <taxon>Cellvibrionales</taxon>
        <taxon>Spongiibacteraceae</taxon>
        <taxon>BD1-7 clade</taxon>
    </lineage>
</organism>
<proteinExistence type="predicted"/>
<protein>
    <recommendedName>
        <fullName evidence="4">Lysozyme inhibitor LprI N-terminal domain-containing protein</fullName>
    </recommendedName>
</protein>
<keyword evidence="3" id="KW-1185">Reference proteome</keyword>
<gene>
    <name evidence="2" type="ORF">OPDIPICF_02780</name>
</gene>
<evidence type="ECO:0000256" key="1">
    <source>
        <dbReference type="SAM" id="SignalP"/>
    </source>
</evidence>
<keyword evidence="1" id="KW-0732">Signal</keyword>
<feature type="signal peptide" evidence="1">
    <location>
        <begin position="1"/>
        <end position="20"/>
    </location>
</feature>
<sequence>MKNSVFILLLFCLLSPSSSANDIDKPPIEMYPHYYQKCAELIEMHKSLAANWTTSKLEAMAAGECLAAIQIIPDVATTYYERRHSIYSSRYDERYGRVNCNIGLLKIGKLALAQHIVDQKLETIDDIRVAFCE</sequence>
<reference evidence="2 3" key="1">
    <citation type="submission" date="2019-11" db="EMBL/GenBank/DDBJ databases">
        <authorList>
            <person name="Holert J."/>
        </authorList>
    </citation>
    <scope>NUCLEOTIDE SEQUENCE [LARGE SCALE GENOMIC DNA]</scope>
    <source>
        <strain evidence="2">SB11_3</strain>
    </source>
</reference>
<evidence type="ECO:0008006" key="4">
    <source>
        <dbReference type="Google" id="ProtNLM"/>
    </source>
</evidence>
<accession>A0A5S9QX04</accession>
<name>A0A5S9QX04_9GAMM</name>